<sequence>MAILAFFISCLVKKRQDAPEDDDPKSFVNFMTKTKGAKKRKMSDLDKVDGDDIQRQIMIRKSLASRASSRTTTTTRKSKGKGPLEAEGMDDDDDTEKLDNERISDSLKTDWKAYEADLQRNRSVLIRRHPGVDRSNIDGSVTTPLSPLSPISPTSPTSPTSPMSSISSPPPMSLTSPRTTSQNPRHHYFPVIQRKPLSPTARISESPASPGVGRAPKLE</sequence>
<reference evidence="2 3" key="1">
    <citation type="journal article" date="2025" name="Microbiol. Resour. Announc.">
        <title>Draft genome sequences for Neonectria magnoliae and Neonectria punicea, canker pathogens of Liriodendron tulipifera and Acer saccharum in West Virginia.</title>
        <authorList>
            <person name="Petronek H.M."/>
            <person name="Kasson M.T."/>
            <person name="Metheny A.M."/>
            <person name="Stauder C.M."/>
            <person name="Lovett B."/>
            <person name="Lynch S.C."/>
            <person name="Garnas J.R."/>
            <person name="Kasson L.R."/>
            <person name="Stajich J.E."/>
        </authorList>
    </citation>
    <scope>NUCLEOTIDE SEQUENCE [LARGE SCALE GENOMIC DNA]</scope>
    <source>
        <strain evidence="2 3">NRRL 64651</strain>
    </source>
</reference>
<organism evidence="2 3">
    <name type="scientific">Neonectria magnoliae</name>
    <dbReference type="NCBI Taxonomy" id="2732573"/>
    <lineage>
        <taxon>Eukaryota</taxon>
        <taxon>Fungi</taxon>
        <taxon>Dikarya</taxon>
        <taxon>Ascomycota</taxon>
        <taxon>Pezizomycotina</taxon>
        <taxon>Sordariomycetes</taxon>
        <taxon>Hypocreomycetidae</taxon>
        <taxon>Hypocreales</taxon>
        <taxon>Nectriaceae</taxon>
        <taxon>Neonectria</taxon>
    </lineage>
</organism>
<evidence type="ECO:0000313" key="3">
    <source>
        <dbReference type="Proteomes" id="UP001498421"/>
    </source>
</evidence>
<name>A0ABR1HP30_9HYPO</name>
<protein>
    <submittedName>
        <fullName evidence="2">Uncharacterized protein</fullName>
    </submittedName>
</protein>
<evidence type="ECO:0000256" key="1">
    <source>
        <dbReference type="SAM" id="MobiDB-lite"/>
    </source>
</evidence>
<evidence type="ECO:0000313" key="2">
    <source>
        <dbReference type="EMBL" id="KAK7422615.1"/>
    </source>
</evidence>
<gene>
    <name evidence="2" type="ORF">QQZ08_009421</name>
</gene>
<dbReference type="Proteomes" id="UP001498421">
    <property type="component" value="Unassembled WGS sequence"/>
</dbReference>
<comment type="caution">
    <text evidence="2">The sequence shown here is derived from an EMBL/GenBank/DDBJ whole genome shotgun (WGS) entry which is preliminary data.</text>
</comment>
<feature type="compositionally biased region" description="Acidic residues" evidence="1">
    <location>
        <begin position="87"/>
        <end position="96"/>
    </location>
</feature>
<keyword evidence="3" id="KW-1185">Reference proteome</keyword>
<feature type="compositionally biased region" description="Low complexity" evidence="1">
    <location>
        <begin position="142"/>
        <end position="181"/>
    </location>
</feature>
<accession>A0ABR1HP30</accession>
<dbReference type="EMBL" id="JAZAVK010000106">
    <property type="protein sequence ID" value="KAK7422615.1"/>
    <property type="molecule type" value="Genomic_DNA"/>
</dbReference>
<proteinExistence type="predicted"/>
<feature type="compositionally biased region" description="Low complexity" evidence="1">
    <location>
        <begin position="61"/>
        <end position="75"/>
    </location>
</feature>
<feature type="region of interest" description="Disordered" evidence="1">
    <location>
        <begin position="61"/>
        <end position="101"/>
    </location>
</feature>
<feature type="region of interest" description="Disordered" evidence="1">
    <location>
        <begin position="129"/>
        <end position="219"/>
    </location>
</feature>